<organism evidence="2 3">
    <name type="scientific">Bizionia saleffrena</name>
    <dbReference type="NCBI Taxonomy" id="291189"/>
    <lineage>
        <taxon>Bacteria</taxon>
        <taxon>Pseudomonadati</taxon>
        <taxon>Bacteroidota</taxon>
        <taxon>Flavobacteriia</taxon>
        <taxon>Flavobacteriales</taxon>
        <taxon>Flavobacteriaceae</taxon>
        <taxon>Bizionia</taxon>
    </lineage>
</organism>
<protein>
    <submittedName>
        <fullName evidence="2">Transposase</fullName>
    </submittedName>
</protein>
<evidence type="ECO:0000313" key="3">
    <source>
        <dbReference type="Proteomes" id="UP000323324"/>
    </source>
</evidence>
<gene>
    <name evidence="2" type="ORF">ES676_12450</name>
</gene>
<dbReference type="AlphaFoldDB" id="A0A8H2LD57"/>
<feature type="domain" description="Transposase IS204/IS1001/IS1096/IS1165 DDE" evidence="1">
    <location>
        <begin position="2"/>
        <end position="69"/>
    </location>
</feature>
<reference evidence="2 3" key="1">
    <citation type="submission" date="2019-08" db="EMBL/GenBank/DDBJ databases">
        <title>Genomes of Antarctic Bizionia species.</title>
        <authorList>
            <person name="Bowman J.P."/>
        </authorList>
    </citation>
    <scope>NUCLEOTIDE SEQUENCE [LARGE SCALE GENOMIC DNA]</scope>
    <source>
        <strain evidence="2 3">HFD</strain>
    </source>
</reference>
<dbReference type="InterPro" id="IPR002560">
    <property type="entry name" value="Transposase_DDE"/>
</dbReference>
<dbReference type="EMBL" id="VSKM01000015">
    <property type="protein sequence ID" value="TYB71472.1"/>
    <property type="molecule type" value="Genomic_DNA"/>
</dbReference>
<name>A0A8H2LD57_9FLAO</name>
<dbReference type="Proteomes" id="UP000323324">
    <property type="component" value="Unassembled WGS sequence"/>
</dbReference>
<dbReference type="Pfam" id="PF01610">
    <property type="entry name" value="DDE_Tnp_ISL3"/>
    <property type="match status" value="1"/>
</dbReference>
<comment type="caution">
    <text evidence="2">The sequence shown here is derived from an EMBL/GenBank/DDBJ whole genome shotgun (WGS) entry which is preliminary data.</text>
</comment>
<evidence type="ECO:0000313" key="2">
    <source>
        <dbReference type="EMBL" id="TYB71472.1"/>
    </source>
</evidence>
<accession>A0A8H2LD57</accession>
<keyword evidence="3" id="KW-1185">Reference proteome</keyword>
<evidence type="ECO:0000259" key="1">
    <source>
        <dbReference type="Pfam" id="PF01610"/>
    </source>
</evidence>
<proteinExistence type="predicted"/>
<sequence length="70" mass="8463">MARSRYLQYKPTRKWTENQSKRSEVLFEKCPDLKKAYKLCQNLSWIFNHTKDKTSALARLAKWDEKVRKA</sequence>